<evidence type="ECO:0000256" key="1">
    <source>
        <dbReference type="SAM" id="Phobius"/>
    </source>
</evidence>
<dbReference type="OrthoDB" id="5244585at2"/>
<sequence>MPLIELPTSTSAVAAANVPLAVSVVGIVLLVILLAVALLALTGFVAGRRRALGRRDHVLARVREANNALAAAHAADEGWDRSALESAARDAARSRGVADPDAIELVLVEVDDQPGVDDDRATFAIVDGDVRTEIVLGRVGGVWQPVE</sequence>
<proteinExistence type="predicted"/>
<keyword evidence="1" id="KW-0812">Transmembrane</keyword>
<reference evidence="2 3" key="1">
    <citation type="journal article" date="2013" name="Biodegradation">
        <title>Quantitative proteomic analysis of ibuprofen-degrading Patulibacter sp. strain I11.</title>
        <authorList>
            <person name="Almeida B."/>
            <person name="Kjeldal H."/>
            <person name="Lolas I."/>
            <person name="Knudsen A.D."/>
            <person name="Carvalho G."/>
            <person name="Nielsen K.L."/>
            <person name="Barreto Crespo M.T."/>
            <person name="Stensballe A."/>
            <person name="Nielsen J.L."/>
        </authorList>
    </citation>
    <scope>NUCLEOTIDE SEQUENCE [LARGE SCALE GENOMIC DNA]</scope>
    <source>
        <strain evidence="2 3">I11</strain>
    </source>
</reference>
<keyword evidence="1" id="KW-1133">Transmembrane helix</keyword>
<dbReference type="Proteomes" id="UP000005143">
    <property type="component" value="Unassembled WGS sequence"/>
</dbReference>
<comment type="caution">
    <text evidence="2">The sequence shown here is derived from an EMBL/GenBank/DDBJ whole genome shotgun (WGS) entry which is preliminary data.</text>
</comment>
<gene>
    <name evidence="2" type="ORF">PAI11_33020</name>
</gene>
<keyword evidence="1" id="KW-0472">Membrane</keyword>
<organism evidence="2 3">
    <name type="scientific">Patulibacter medicamentivorans</name>
    <dbReference type="NCBI Taxonomy" id="1097667"/>
    <lineage>
        <taxon>Bacteria</taxon>
        <taxon>Bacillati</taxon>
        <taxon>Actinomycetota</taxon>
        <taxon>Thermoleophilia</taxon>
        <taxon>Solirubrobacterales</taxon>
        <taxon>Patulibacteraceae</taxon>
        <taxon>Patulibacter</taxon>
    </lineage>
</organism>
<dbReference type="RefSeq" id="WP_007577230.1">
    <property type="nucleotide sequence ID" value="NZ_AGUD01000249.1"/>
</dbReference>
<evidence type="ECO:0000313" key="3">
    <source>
        <dbReference type="Proteomes" id="UP000005143"/>
    </source>
</evidence>
<feature type="transmembrane region" description="Helical" evidence="1">
    <location>
        <begin position="20"/>
        <end position="46"/>
    </location>
</feature>
<dbReference type="EMBL" id="AGUD01000249">
    <property type="protein sequence ID" value="EHN09841.1"/>
    <property type="molecule type" value="Genomic_DNA"/>
</dbReference>
<name>H0E8Y8_9ACTN</name>
<protein>
    <submittedName>
        <fullName evidence="2">Uncharacterized protein</fullName>
    </submittedName>
</protein>
<accession>H0E8Y8</accession>
<evidence type="ECO:0000313" key="2">
    <source>
        <dbReference type="EMBL" id="EHN09841.1"/>
    </source>
</evidence>
<dbReference type="AlphaFoldDB" id="H0E8Y8"/>
<keyword evidence="3" id="KW-1185">Reference proteome</keyword>